<comment type="caution">
    <text evidence="1">The sequence shown here is derived from an EMBL/GenBank/DDBJ whole genome shotgun (WGS) entry which is preliminary data.</text>
</comment>
<dbReference type="EMBL" id="JACHHY010000005">
    <property type="protein sequence ID" value="MBB5017864.1"/>
    <property type="molecule type" value="Genomic_DNA"/>
</dbReference>
<name>A0A840MF24_9PROT</name>
<reference evidence="1 2" key="1">
    <citation type="submission" date="2020-08" db="EMBL/GenBank/DDBJ databases">
        <title>Genomic Encyclopedia of Type Strains, Phase IV (KMG-IV): sequencing the most valuable type-strain genomes for metagenomic binning, comparative biology and taxonomic classification.</title>
        <authorList>
            <person name="Goeker M."/>
        </authorList>
    </citation>
    <scope>NUCLEOTIDE SEQUENCE [LARGE SCALE GENOMIC DNA]</scope>
    <source>
        <strain evidence="1 2">DSM 27165</strain>
    </source>
</reference>
<proteinExistence type="predicted"/>
<sequence>MGFFEKLREKPAHPLTSPQAADAWWKANEQREAAAILDATRHAIGQFLTQKASPSVSRLAALIQLDGLVNPTFEMAYLQYVQNPRMPEQLEREIWHRSVQFCETLLRAYLVFIKDSSSNNQRSEAQLPLMLARSLRYLGALNRFHYFHNQVPDKKIWATANQLYSLAEVEKRESDIIRIYPGAQKAETSCADEFIRLSMLGTVIGCGLTVRQLDLVDTWLAWLSPHVVFEHLPSTTSGQFWVDLTGFVGTTRYKGEPRAPRGRYWGMSEWLCTLMNARQHKARLPAALVESLSVTGASDLIRQLERWWSPEYDLQALRTSERVAVTGEMQVLIGLDVIAKGLPPPAQTQLEAGRGIGDRAMLDMQQYGFVTDRTKQATAKEGKVATGVTSQAECWIMTDRSERGVGLQADAKTKPLQTGTLLGVSIDGRLWEIGIIRRVMNEQSESHQFIGVELLGARAEPLIVRGGVALAPSARGQTGLLISASDNQVADQLALIVPYSAYCQGAELTVELDQRQVRFRMKETLIKGDHWLMAAADRLG</sequence>
<keyword evidence="2" id="KW-1185">Reference proteome</keyword>
<organism evidence="1 2">
    <name type="scientific">Chitinivorax tropicus</name>
    <dbReference type="NCBI Taxonomy" id="714531"/>
    <lineage>
        <taxon>Bacteria</taxon>
        <taxon>Pseudomonadati</taxon>
        <taxon>Pseudomonadota</taxon>
        <taxon>Betaproteobacteria</taxon>
        <taxon>Chitinivorax</taxon>
    </lineage>
</organism>
<evidence type="ECO:0000313" key="1">
    <source>
        <dbReference type="EMBL" id="MBB5017864.1"/>
    </source>
</evidence>
<dbReference type="RefSeq" id="WP_184036277.1">
    <property type="nucleotide sequence ID" value="NZ_JACHHY010000005.1"/>
</dbReference>
<dbReference type="AlphaFoldDB" id="A0A840MF24"/>
<gene>
    <name evidence="1" type="ORF">HNQ59_001134</name>
</gene>
<dbReference type="Proteomes" id="UP000575898">
    <property type="component" value="Unassembled WGS sequence"/>
</dbReference>
<accession>A0A840MF24</accession>
<evidence type="ECO:0000313" key="2">
    <source>
        <dbReference type="Proteomes" id="UP000575898"/>
    </source>
</evidence>
<protein>
    <submittedName>
        <fullName evidence="1">Uncharacterized protein</fullName>
    </submittedName>
</protein>